<protein>
    <recommendedName>
        <fullName evidence="11">CTP synthase</fullName>
        <ecNumber evidence="11">6.3.4.2</ecNumber>
    </recommendedName>
    <alternativeName>
        <fullName evidence="11">Cytidine 5'-triphosphate synthase</fullName>
    </alternativeName>
    <alternativeName>
        <fullName evidence="11">Cytidine triphosphate synthetase</fullName>
        <shortName evidence="11">CTP synthetase</shortName>
        <shortName evidence="11">CTPS</shortName>
    </alternativeName>
    <alternativeName>
        <fullName evidence="11">UTP--ammonia ligase</fullName>
    </alternativeName>
</protein>
<dbReference type="InterPro" id="IPR017926">
    <property type="entry name" value="GATASE"/>
</dbReference>
<name>A0A532V2L2_UNCT6</name>
<evidence type="ECO:0000259" key="13">
    <source>
        <dbReference type="Pfam" id="PF06418"/>
    </source>
</evidence>
<evidence type="ECO:0000256" key="10">
    <source>
        <dbReference type="ARBA" id="ARBA00047781"/>
    </source>
</evidence>
<dbReference type="GO" id="GO:0046872">
    <property type="term" value="F:metal ion binding"/>
    <property type="evidence" value="ECO:0007669"/>
    <property type="project" value="UniProtKB-KW"/>
</dbReference>
<dbReference type="Pfam" id="PF00117">
    <property type="entry name" value="GATase"/>
    <property type="match status" value="1"/>
</dbReference>
<evidence type="ECO:0000256" key="11">
    <source>
        <dbReference type="HAMAP-Rule" id="MF_01227"/>
    </source>
</evidence>
<feature type="active site" description="Nucleophile; for glutamine hydrolysis" evidence="11">
    <location>
        <position position="380"/>
    </location>
</feature>
<comment type="subunit">
    <text evidence="11">Homotetramer.</text>
</comment>
<feature type="binding site" evidence="11">
    <location>
        <position position="242"/>
    </location>
    <ligand>
        <name>ATP</name>
        <dbReference type="ChEBI" id="CHEBI:30616"/>
    </ligand>
</feature>
<comment type="similarity">
    <text evidence="2 11">Belongs to the CTP synthase family.</text>
</comment>
<dbReference type="GO" id="GO:0005829">
    <property type="term" value="C:cytosol"/>
    <property type="evidence" value="ECO:0007669"/>
    <property type="project" value="TreeGrafter"/>
</dbReference>
<feature type="binding site" evidence="11">
    <location>
        <position position="71"/>
    </location>
    <ligand>
        <name>Mg(2+)</name>
        <dbReference type="ChEBI" id="CHEBI:18420"/>
    </ligand>
</feature>
<dbReference type="SUPFAM" id="SSF52317">
    <property type="entry name" value="Class I glutamine amidotransferase-like"/>
    <property type="match status" value="1"/>
</dbReference>
<dbReference type="GO" id="GO:0044210">
    <property type="term" value="P:'de novo' CTP biosynthetic process"/>
    <property type="evidence" value="ECO:0007669"/>
    <property type="project" value="UniProtKB-UniRule"/>
</dbReference>
<feature type="binding site" evidence="11">
    <location>
        <position position="404"/>
    </location>
    <ligand>
        <name>L-glutamine</name>
        <dbReference type="ChEBI" id="CHEBI:58359"/>
    </ligand>
</feature>
<dbReference type="HAMAP" id="MF_01227">
    <property type="entry name" value="PyrG"/>
    <property type="match status" value="1"/>
</dbReference>
<dbReference type="InterPro" id="IPR017456">
    <property type="entry name" value="CTP_synthase_N"/>
</dbReference>
<evidence type="ECO:0000256" key="5">
    <source>
        <dbReference type="ARBA" id="ARBA00022741"/>
    </source>
</evidence>
<evidence type="ECO:0000256" key="2">
    <source>
        <dbReference type="ARBA" id="ARBA00007533"/>
    </source>
</evidence>
<dbReference type="NCBIfam" id="TIGR00337">
    <property type="entry name" value="PyrG"/>
    <property type="match status" value="1"/>
</dbReference>
<dbReference type="GO" id="GO:0003883">
    <property type="term" value="F:CTP synthase activity"/>
    <property type="evidence" value="ECO:0007669"/>
    <property type="project" value="UniProtKB-UniRule"/>
</dbReference>
<comment type="caution">
    <text evidence="11">Lacks conserved residue(s) required for the propagation of feature annotation.</text>
</comment>
<feature type="binding site" evidence="11">
    <location>
        <begin position="188"/>
        <end position="193"/>
    </location>
    <ligand>
        <name>CTP</name>
        <dbReference type="ChEBI" id="CHEBI:37563"/>
        <note>allosteric inhibitor</note>
    </ligand>
</feature>
<gene>
    <name evidence="11" type="primary">pyrG</name>
    <name evidence="14" type="ORF">CEE36_08205</name>
</gene>
<dbReference type="Gene3D" id="3.40.50.300">
    <property type="entry name" value="P-loop containing nucleotide triphosphate hydrolases"/>
    <property type="match status" value="1"/>
</dbReference>
<comment type="catalytic activity">
    <reaction evidence="10 11">
        <text>UTP + L-glutamine + ATP + H2O = CTP + L-glutamate + ADP + phosphate + 2 H(+)</text>
        <dbReference type="Rhea" id="RHEA:26426"/>
        <dbReference type="ChEBI" id="CHEBI:15377"/>
        <dbReference type="ChEBI" id="CHEBI:15378"/>
        <dbReference type="ChEBI" id="CHEBI:29985"/>
        <dbReference type="ChEBI" id="CHEBI:30616"/>
        <dbReference type="ChEBI" id="CHEBI:37563"/>
        <dbReference type="ChEBI" id="CHEBI:43474"/>
        <dbReference type="ChEBI" id="CHEBI:46398"/>
        <dbReference type="ChEBI" id="CHEBI:58359"/>
        <dbReference type="ChEBI" id="CHEBI:456216"/>
        <dbReference type="EC" id="6.3.4.2"/>
    </reaction>
</comment>
<dbReference type="EC" id="6.3.4.2" evidence="11"/>
<dbReference type="InterPro" id="IPR033828">
    <property type="entry name" value="GATase1_CTP_Synthase"/>
</dbReference>
<comment type="function">
    <text evidence="11">Catalyzes the ATP-dependent amination of UTP to CTP with either L-glutamine or ammonia as the source of nitrogen. Regulates intracellular CTP levels through interactions with the four ribonucleotide triphosphates.</text>
</comment>
<feature type="active site" evidence="11">
    <location>
        <position position="506"/>
    </location>
</feature>
<dbReference type="EMBL" id="NJBO01000013">
    <property type="protein sequence ID" value="TKJ41425.1"/>
    <property type="molecule type" value="Genomic_DNA"/>
</dbReference>
<dbReference type="GO" id="GO:0019856">
    <property type="term" value="P:pyrimidine nucleobase biosynthetic process"/>
    <property type="evidence" value="ECO:0007669"/>
    <property type="project" value="TreeGrafter"/>
</dbReference>
<feature type="binding site" evidence="11">
    <location>
        <position position="71"/>
    </location>
    <ligand>
        <name>ATP</name>
        <dbReference type="ChEBI" id="CHEBI:30616"/>
    </ligand>
</feature>
<evidence type="ECO:0000256" key="9">
    <source>
        <dbReference type="ARBA" id="ARBA00022975"/>
    </source>
</evidence>
<dbReference type="Gene3D" id="3.40.50.880">
    <property type="match status" value="1"/>
</dbReference>
<dbReference type="Proteomes" id="UP000317778">
    <property type="component" value="Unassembled WGS sequence"/>
</dbReference>
<keyword evidence="3 11" id="KW-0436">Ligase</keyword>
<dbReference type="SUPFAM" id="SSF52540">
    <property type="entry name" value="P-loop containing nucleoside triphosphate hydrolases"/>
    <property type="match status" value="1"/>
</dbReference>
<keyword evidence="6 11" id="KW-0067">ATP-binding</keyword>
<comment type="catalytic activity">
    <reaction evidence="11">
        <text>L-glutamine + H2O = L-glutamate + NH4(+)</text>
        <dbReference type="Rhea" id="RHEA:15889"/>
        <dbReference type="ChEBI" id="CHEBI:15377"/>
        <dbReference type="ChEBI" id="CHEBI:28938"/>
        <dbReference type="ChEBI" id="CHEBI:29985"/>
        <dbReference type="ChEBI" id="CHEBI:58359"/>
    </reaction>
</comment>
<dbReference type="InterPro" id="IPR004468">
    <property type="entry name" value="CTP_synthase"/>
</dbReference>
<dbReference type="UniPathway" id="UPA00159">
    <property type="reaction ID" value="UER00277"/>
</dbReference>
<feature type="domain" description="CTP synthase N-terminal" evidence="13">
    <location>
        <begin position="3"/>
        <end position="267"/>
    </location>
</feature>
<feature type="binding site" evidence="11">
    <location>
        <position position="224"/>
    </location>
    <ligand>
        <name>UTP</name>
        <dbReference type="ChEBI" id="CHEBI:46398"/>
    </ligand>
</feature>
<evidence type="ECO:0000256" key="7">
    <source>
        <dbReference type="ARBA" id="ARBA00022842"/>
    </source>
</evidence>
<keyword evidence="7 11" id="KW-0460">Magnesium</keyword>
<organism evidence="14 15">
    <name type="scientific">candidate division TA06 bacterium B3_TA06</name>
    <dbReference type="NCBI Taxonomy" id="2012487"/>
    <lineage>
        <taxon>Bacteria</taxon>
        <taxon>Bacteria division TA06</taxon>
    </lineage>
</organism>
<keyword evidence="4 11" id="KW-0479">Metal-binding</keyword>
<comment type="caution">
    <text evidence="14">The sequence shown here is derived from an EMBL/GenBank/DDBJ whole genome shotgun (WGS) entry which is preliminary data.</text>
</comment>
<feature type="active site" evidence="11">
    <location>
        <position position="508"/>
    </location>
</feature>
<dbReference type="Pfam" id="PF06418">
    <property type="entry name" value="CTP_synth_N"/>
    <property type="match status" value="1"/>
</dbReference>
<dbReference type="NCBIfam" id="NF003792">
    <property type="entry name" value="PRK05380.1"/>
    <property type="match status" value="1"/>
</dbReference>
<dbReference type="PANTHER" id="PTHR11550">
    <property type="entry name" value="CTP SYNTHASE"/>
    <property type="match status" value="1"/>
</dbReference>
<evidence type="ECO:0000256" key="6">
    <source>
        <dbReference type="ARBA" id="ARBA00022840"/>
    </source>
</evidence>
<dbReference type="CDD" id="cd03113">
    <property type="entry name" value="CTPS_N"/>
    <property type="match status" value="1"/>
</dbReference>
<feature type="domain" description="Glutamine amidotransferase" evidence="12">
    <location>
        <begin position="303"/>
        <end position="525"/>
    </location>
</feature>
<accession>A0A532V2L2</accession>
<feature type="binding site" evidence="11">
    <location>
        <position position="13"/>
    </location>
    <ligand>
        <name>UTP</name>
        <dbReference type="ChEBI" id="CHEBI:46398"/>
    </ligand>
</feature>
<dbReference type="CDD" id="cd01746">
    <property type="entry name" value="GATase1_CTP_Synthase"/>
    <property type="match status" value="1"/>
</dbReference>
<evidence type="ECO:0000259" key="12">
    <source>
        <dbReference type="Pfam" id="PF00117"/>
    </source>
</evidence>
<evidence type="ECO:0000313" key="15">
    <source>
        <dbReference type="Proteomes" id="UP000317778"/>
    </source>
</evidence>
<comment type="pathway">
    <text evidence="1 11">Pyrimidine metabolism; CTP biosynthesis via de novo pathway; CTP from UDP: step 2/2.</text>
</comment>
<feature type="binding site" evidence="11">
    <location>
        <position position="141"/>
    </location>
    <ligand>
        <name>Mg(2+)</name>
        <dbReference type="ChEBI" id="CHEBI:18420"/>
    </ligand>
</feature>
<feature type="binding site" evidence="11">
    <location>
        <position position="353"/>
    </location>
    <ligand>
        <name>L-glutamine</name>
        <dbReference type="ChEBI" id="CHEBI:58359"/>
    </ligand>
</feature>
<comment type="catalytic activity">
    <reaction evidence="11">
        <text>UTP + NH4(+) + ATP = CTP + ADP + phosphate + 2 H(+)</text>
        <dbReference type="Rhea" id="RHEA:16597"/>
        <dbReference type="ChEBI" id="CHEBI:15378"/>
        <dbReference type="ChEBI" id="CHEBI:28938"/>
        <dbReference type="ChEBI" id="CHEBI:30616"/>
        <dbReference type="ChEBI" id="CHEBI:37563"/>
        <dbReference type="ChEBI" id="CHEBI:43474"/>
        <dbReference type="ChEBI" id="CHEBI:46398"/>
        <dbReference type="ChEBI" id="CHEBI:456216"/>
    </reaction>
</comment>
<keyword evidence="9 11" id="KW-0665">Pyrimidine biosynthesis</keyword>
<feature type="binding site" evidence="11">
    <location>
        <position position="461"/>
    </location>
    <ligand>
        <name>L-glutamine</name>
        <dbReference type="ChEBI" id="CHEBI:58359"/>
    </ligand>
</feature>
<dbReference type="InterPro" id="IPR027417">
    <property type="entry name" value="P-loop_NTPase"/>
</dbReference>
<evidence type="ECO:0000256" key="3">
    <source>
        <dbReference type="ARBA" id="ARBA00022598"/>
    </source>
</evidence>
<dbReference type="AlphaFoldDB" id="A0A532V2L2"/>
<dbReference type="PANTHER" id="PTHR11550:SF0">
    <property type="entry name" value="CTP SYNTHASE-RELATED"/>
    <property type="match status" value="1"/>
</dbReference>
<feature type="binding site" evidence="11">
    <location>
        <begin position="148"/>
        <end position="150"/>
    </location>
    <ligand>
        <name>CTP</name>
        <dbReference type="ChEBI" id="CHEBI:37563"/>
        <note>allosteric inhibitor</note>
    </ligand>
</feature>
<comment type="activity regulation">
    <text evidence="11">Allosterically activated by GTP, when glutamine is the substrate; GTP has no effect on the reaction when ammonia is the substrate. The allosteric effector GTP functions by stabilizing the protein conformation that binds the tetrahedral intermediate(s) formed during glutamine hydrolysis. Inhibited by the product CTP, via allosteric rather than competitive inhibition.</text>
</comment>
<evidence type="ECO:0000256" key="4">
    <source>
        <dbReference type="ARBA" id="ARBA00022723"/>
    </source>
</evidence>
<dbReference type="GO" id="GO:0042802">
    <property type="term" value="F:identical protein binding"/>
    <property type="evidence" value="ECO:0007669"/>
    <property type="project" value="TreeGrafter"/>
</dbReference>
<feature type="binding site" evidence="11">
    <location>
        <position position="224"/>
    </location>
    <ligand>
        <name>CTP</name>
        <dbReference type="ChEBI" id="CHEBI:37563"/>
        <note>allosteric inhibitor</note>
    </ligand>
</feature>
<dbReference type="PROSITE" id="PS51273">
    <property type="entry name" value="GATASE_TYPE_1"/>
    <property type="match status" value="1"/>
</dbReference>
<dbReference type="FunFam" id="3.40.50.300:FF:000009">
    <property type="entry name" value="CTP synthase"/>
    <property type="match status" value="1"/>
</dbReference>
<evidence type="ECO:0000256" key="1">
    <source>
        <dbReference type="ARBA" id="ARBA00005171"/>
    </source>
</evidence>
<feature type="binding site" evidence="11">
    <location>
        <begin position="14"/>
        <end position="19"/>
    </location>
    <ligand>
        <name>ATP</name>
        <dbReference type="ChEBI" id="CHEBI:30616"/>
    </ligand>
</feature>
<evidence type="ECO:0000313" key="14">
    <source>
        <dbReference type="EMBL" id="TKJ41425.1"/>
    </source>
</evidence>
<dbReference type="GO" id="GO:0005524">
    <property type="term" value="F:ATP binding"/>
    <property type="evidence" value="ECO:0007669"/>
    <property type="project" value="UniProtKB-KW"/>
</dbReference>
<feature type="binding site" evidence="11">
    <location>
        <position position="54"/>
    </location>
    <ligand>
        <name>L-glutamine</name>
        <dbReference type="ChEBI" id="CHEBI:58359"/>
    </ligand>
</feature>
<feature type="binding site" evidence="11">
    <location>
        <begin position="188"/>
        <end position="193"/>
    </location>
    <ligand>
        <name>UTP</name>
        <dbReference type="ChEBI" id="CHEBI:46398"/>
    </ligand>
</feature>
<keyword evidence="8 11" id="KW-0315">Glutamine amidotransferase</keyword>
<feature type="binding site" evidence="11">
    <location>
        <position position="13"/>
    </location>
    <ligand>
        <name>CTP</name>
        <dbReference type="ChEBI" id="CHEBI:37563"/>
        <note>allosteric inhibitor</note>
    </ligand>
</feature>
<dbReference type="GO" id="GO:0097268">
    <property type="term" value="C:cytoophidium"/>
    <property type="evidence" value="ECO:0007669"/>
    <property type="project" value="UniProtKB-ARBA"/>
</dbReference>
<sequence>MAKYIFVTGGVVSSLGKGIAASSIGLLLKSRGFRVTLQKFDPYINVDPGTMNPYQHGEVFVTQDGAETDLDLGHYERFIDENLSRHNNHTTGQIYGSILAKERKGLFLGGTVQVVPHITNEIKQRITRLASKQSLDVVICEIGGTVGDIEGQPFLEAIRQLRLDLGPGNVLYVHVTLVPYIATSGEFKTKPTQHSVRELRAAGIQPDIIIARSTERMPRAAKEKISLFCSVEKEAVIDAPDVESIYEVPLVFHEQELDRLVIAKLGLAENPADLSAWRDFVERERSRTETIHIALVGKYTGLRDAYKSVIEALNHAAVAEGVKIDLVWVESSDYDEDKFQGFKEIDGILVPGGFGTRGIEGKIAVARYAREKRIPYLGLCVGLQIAVIEFARNACGLEDANSTEFDKKNPHPVIDLMPEQKNVYRKGGTMRLGSYPCVLKPETKTRDYYKKEVVFERHRHRYEVNPAYLERLQEAGLAIAGSSPDGLLAEIVELADHPFFIASQFHPEFLSRPLKPHPLFAAFIKEAHEYATRTQLVNPHSK</sequence>
<proteinExistence type="inferred from homology"/>
<dbReference type="GO" id="GO:0004359">
    <property type="term" value="F:glutaminase activity"/>
    <property type="evidence" value="ECO:0007669"/>
    <property type="project" value="RHEA"/>
</dbReference>
<dbReference type="InterPro" id="IPR029062">
    <property type="entry name" value="Class_I_gatase-like"/>
</dbReference>
<evidence type="ECO:0000256" key="8">
    <source>
        <dbReference type="ARBA" id="ARBA00022962"/>
    </source>
</evidence>
<keyword evidence="5 11" id="KW-0547">Nucleotide-binding</keyword>
<reference evidence="14 15" key="1">
    <citation type="submission" date="2017-06" db="EMBL/GenBank/DDBJ databases">
        <title>Novel microbial phyla capable of carbon fixation and sulfur reduction in deep-sea sediments.</title>
        <authorList>
            <person name="Huang J."/>
            <person name="Baker B."/>
            <person name="Wang Y."/>
        </authorList>
    </citation>
    <scope>NUCLEOTIDE SEQUENCE [LARGE SCALE GENOMIC DNA]</scope>
    <source>
        <strain evidence="14">B3_TA06</strain>
    </source>
</reference>
<dbReference type="FunFam" id="3.40.50.880:FF:000002">
    <property type="entry name" value="CTP synthase"/>
    <property type="match status" value="1"/>
</dbReference>
<feature type="region of interest" description="Amidoligase domain" evidence="11">
    <location>
        <begin position="1"/>
        <end position="267"/>
    </location>
</feature>
<comment type="miscellaneous">
    <text evidence="11">CTPSs have evolved a hybrid strategy for distinguishing between UTP and CTP. The overlapping regions of the product feedback inhibitory and substrate sites recognize a common feature in both compounds, the triphosphate moiety. To differentiate isosteric substrate and product pyrimidine rings, an additional pocket far from the expected kinase/ligase catalytic site, specifically recognizes the cytosine and ribose portions of the product inhibitor.</text>
</comment>